<dbReference type="EMBL" id="BAAADO010000004">
    <property type="protein sequence ID" value="GAA0496017.1"/>
    <property type="molecule type" value="Genomic_DNA"/>
</dbReference>
<comment type="caution">
    <text evidence="1">The sequence shown here is derived from an EMBL/GenBank/DDBJ whole genome shotgun (WGS) entry which is preliminary data.</text>
</comment>
<organism evidence="1 2">
    <name type="scientific">Salinibacillus aidingensis</name>
    <dbReference type="NCBI Taxonomy" id="237684"/>
    <lineage>
        <taxon>Bacteria</taxon>
        <taxon>Bacillati</taxon>
        <taxon>Bacillota</taxon>
        <taxon>Bacilli</taxon>
        <taxon>Bacillales</taxon>
        <taxon>Bacillaceae</taxon>
        <taxon>Salinibacillus</taxon>
    </lineage>
</organism>
<keyword evidence="2" id="KW-1185">Reference proteome</keyword>
<sequence>MNGREDLLPHFKVLSFLFLNELQDYAFMSFSNIEKSFIIVINKRFMLRNEGVYLWERDRNGTWSMKFKPTGLDC</sequence>
<evidence type="ECO:0000313" key="2">
    <source>
        <dbReference type="Proteomes" id="UP001500880"/>
    </source>
</evidence>
<name>A0ABN1BEK8_9BACI</name>
<protein>
    <submittedName>
        <fullName evidence="1">Uncharacterized protein</fullName>
    </submittedName>
</protein>
<reference evidence="1 2" key="1">
    <citation type="journal article" date="2019" name="Int. J. Syst. Evol. Microbiol.">
        <title>The Global Catalogue of Microorganisms (GCM) 10K type strain sequencing project: providing services to taxonomists for standard genome sequencing and annotation.</title>
        <authorList>
            <consortium name="The Broad Institute Genomics Platform"/>
            <consortium name="The Broad Institute Genome Sequencing Center for Infectious Disease"/>
            <person name="Wu L."/>
            <person name="Ma J."/>
        </authorList>
    </citation>
    <scope>NUCLEOTIDE SEQUENCE [LARGE SCALE GENOMIC DNA]</scope>
    <source>
        <strain evidence="1 2">JCM 12389</strain>
    </source>
</reference>
<proteinExistence type="predicted"/>
<gene>
    <name evidence="1" type="ORF">GCM10008986_23600</name>
</gene>
<dbReference type="Proteomes" id="UP001500880">
    <property type="component" value="Unassembled WGS sequence"/>
</dbReference>
<evidence type="ECO:0000313" key="1">
    <source>
        <dbReference type="EMBL" id="GAA0496017.1"/>
    </source>
</evidence>
<accession>A0ABN1BEK8</accession>